<dbReference type="OrthoDB" id="9780326at2"/>
<comment type="similarity">
    <text evidence="1">Belongs to the sigma-70 factor family. ECF subfamily.</text>
</comment>
<evidence type="ECO:0000259" key="6">
    <source>
        <dbReference type="Pfam" id="PF08281"/>
    </source>
</evidence>
<keyword evidence="3" id="KW-0731">Sigma factor</keyword>
<dbReference type="SUPFAM" id="SSF88946">
    <property type="entry name" value="Sigma2 domain of RNA polymerase sigma factors"/>
    <property type="match status" value="1"/>
</dbReference>
<reference evidence="7 8" key="1">
    <citation type="submission" date="2017-08" db="EMBL/GenBank/DDBJ databases">
        <authorList>
            <person name="Park S.-J."/>
            <person name="Kim H."/>
        </authorList>
    </citation>
    <scope>NUCLEOTIDE SEQUENCE [LARGE SCALE GENOMIC DNA]</scope>
    <source>
        <strain evidence="8">ye3</strain>
    </source>
</reference>
<dbReference type="PANTHER" id="PTHR43133:SF51">
    <property type="entry name" value="RNA POLYMERASE SIGMA FACTOR"/>
    <property type="match status" value="1"/>
</dbReference>
<feature type="domain" description="RNA polymerase sigma factor 70 region 4 type 2" evidence="6">
    <location>
        <begin position="147"/>
        <end position="193"/>
    </location>
</feature>
<dbReference type="Proteomes" id="UP000283474">
    <property type="component" value="Chromosome"/>
</dbReference>
<dbReference type="InterPro" id="IPR036388">
    <property type="entry name" value="WH-like_DNA-bd_sf"/>
</dbReference>
<dbReference type="RefSeq" id="WP_128356301.1">
    <property type="nucleotide sequence ID" value="NZ_CP022987.1"/>
</dbReference>
<evidence type="ECO:0000256" key="2">
    <source>
        <dbReference type="ARBA" id="ARBA00023015"/>
    </source>
</evidence>
<evidence type="ECO:0000259" key="5">
    <source>
        <dbReference type="Pfam" id="PF04542"/>
    </source>
</evidence>
<name>A0A410GGA6_9BURK</name>
<dbReference type="InterPro" id="IPR014284">
    <property type="entry name" value="RNA_pol_sigma-70_dom"/>
</dbReference>
<dbReference type="GO" id="GO:0016987">
    <property type="term" value="F:sigma factor activity"/>
    <property type="evidence" value="ECO:0007669"/>
    <property type="project" value="UniProtKB-KW"/>
</dbReference>
<dbReference type="SUPFAM" id="SSF88659">
    <property type="entry name" value="Sigma3 and sigma4 domains of RNA polymerase sigma factors"/>
    <property type="match status" value="1"/>
</dbReference>
<dbReference type="GO" id="GO:0003677">
    <property type="term" value="F:DNA binding"/>
    <property type="evidence" value="ECO:0007669"/>
    <property type="project" value="InterPro"/>
</dbReference>
<protein>
    <submittedName>
        <fullName evidence="7">RNA polymerase subunit sigma</fullName>
    </submittedName>
</protein>
<dbReference type="AlphaFoldDB" id="A0A410GGA6"/>
<evidence type="ECO:0000313" key="8">
    <source>
        <dbReference type="Proteomes" id="UP000283474"/>
    </source>
</evidence>
<evidence type="ECO:0000256" key="4">
    <source>
        <dbReference type="ARBA" id="ARBA00023163"/>
    </source>
</evidence>
<dbReference type="InterPro" id="IPR013324">
    <property type="entry name" value="RNA_pol_sigma_r3/r4-like"/>
</dbReference>
<dbReference type="InterPro" id="IPR039425">
    <property type="entry name" value="RNA_pol_sigma-70-like"/>
</dbReference>
<dbReference type="Pfam" id="PF08281">
    <property type="entry name" value="Sigma70_r4_2"/>
    <property type="match status" value="1"/>
</dbReference>
<evidence type="ECO:0000313" key="7">
    <source>
        <dbReference type="EMBL" id="QAA95310.1"/>
    </source>
</evidence>
<proteinExistence type="inferred from homology"/>
<keyword evidence="4" id="KW-0804">Transcription</keyword>
<accession>A0A410GGA6</accession>
<dbReference type="Pfam" id="PF04542">
    <property type="entry name" value="Sigma70_r2"/>
    <property type="match status" value="1"/>
</dbReference>
<dbReference type="NCBIfam" id="NF008888">
    <property type="entry name" value="PRK11922.1"/>
    <property type="match status" value="1"/>
</dbReference>
<dbReference type="NCBIfam" id="TIGR02937">
    <property type="entry name" value="sigma70-ECF"/>
    <property type="match status" value="1"/>
</dbReference>
<dbReference type="PANTHER" id="PTHR43133">
    <property type="entry name" value="RNA POLYMERASE ECF-TYPE SIGMA FACTO"/>
    <property type="match status" value="1"/>
</dbReference>
<dbReference type="CDD" id="cd06171">
    <property type="entry name" value="Sigma70_r4"/>
    <property type="match status" value="1"/>
</dbReference>
<organism evidence="7 8">
    <name type="scientific">Pollutimonas thiosulfatoxidans</name>
    <dbReference type="NCBI Taxonomy" id="2028345"/>
    <lineage>
        <taxon>Bacteria</taxon>
        <taxon>Pseudomonadati</taxon>
        <taxon>Pseudomonadota</taxon>
        <taxon>Betaproteobacteria</taxon>
        <taxon>Burkholderiales</taxon>
        <taxon>Alcaligenaceae</taxon>
        <taxon>Pollutimonas</taxon>
    </lineage>
</organism>
<dbReference type="Gene3D" id="1.10.10.10">
    <property type="entry name" value="Winged helix-like DNA-binding domain superfamily/Winged helix DNA-binding domain"/>
    <property type="match status" value="1"/>
</dbReference>
<gene>
    <name evidence="7" type="ORF">CKA81_16640</name>
</gene>
<evidence type="ECO:0000256" key="1">
    <source>
        <dbReference type="ARBA" id="ARBA00010641"/>
    </source>
</evidence>
<dbReference type="InterPro" id="IPR007627">
    <property type="entry name" value="RNA_pol_sigma70_r2"/>
</dbReference>
<dbReference type="Gene3D" id="1.10.1740.10">
    <property type="match status" value="1"/>
</dbReference>
<dbReference type="EMBL" id="CP022987">
    <property type="protein sequence ID" value="QAA95310.1"/>
    <property type="molecule type" value="Genomic_DNA"/>
</dbReference>
<keyword evidence="2" id="KW-0805">Transcription regulation</keyword>
<dbReference type="KEGG" id="pus:CKA81_16640"/>
<evidence type="ECO:0000256" key="3">
    <source>
        <dbReference type="ARBA" id="ARBA00023082"/>
    </source>
</evidence>
<keyword evidence="8" id="KW-1185">Reference proteome</keyword>
<dbReference type="InterPro" id="IPR013249">
    <property type="entry name" value="RNA_pol_sigma70_r4_t2"/>
</dbReference>
<feature type="domain" description="RNA polymerase sigma-70 region 2" evidence="5">
    <location>
        <begin position="33"/>
        <end position="100"/>
    </location>
</feature>
<dbReference type="GO" id="GO:0006352">
    <property type="term" value="P:DNA-templated transcription initiation"/>
    <property type="evidence" value="ECO:0007669"/>
    <property type="project" value="InterPro"/>
</dbReference>
<sequence length="231" mass="26212">MTLTLVPSAVPREADSEIARHIALGDPDALTKLMRRYNQRLYRVARSILRNDADAEEAVQEAFFCAYRAMGQFRGESALSTWLVRIVVNESNRRLRKINRLSTWLEFNSDAQPDDMTTDTTMDEQACNRPEPTLLRAQTRQILEGHIDRLPDVFRSVFVLRAVEEFSVEETAACLGIPPATVRTRYFRARALLRKALRKQMDDGVSDVFSFAGDRCDRIVATVLARVSASS</sequence>
<dbReference type="InterPro" id="IPR013325">
    <property type="entry name" value="RNA_pol_sigma_r2"/>
</dbReference>